<protein>
    <recommendedName>
        <fullName evidence="3">F-box domain-containing protein</fullName>
    </recommendedName>
</protein>
<name>M8BGF5_AEGTA</name>
<dbReference type="EnsemblPlants" id="EMT20793">
    <property type="protein sequence ID" value="EMT20793"/>
    <property type="gene ID" value="F775_14778"/>
</dbReference>
<evidence type="ECO:0000313" key="2">
    <source>
        <dbReference type="EnsemblPlants" id="EMT20793"/>
    </source>
</evidence>
<evidence type="ECO:0008006" key="3">
    <source>
        <dbReference type="Google" id="ProtNLM"/>
    </source>
</evidence>
<evidence type="ECO:0000256" key="1">
    <source>
        <dbReference type="SAM" id="MobiDB-lite"/>
    </source>
</evidence>
<dbReference type="AlphaFoldDB" id="M8BGF5"/>
<accession>M8BGF5</accession>
<dbReference type="PANTHER" id="PTHR34591">
    <property type="entry name" value="OS03G0653100 PROTEIN-RELATED"/>
    <property type="match status" value="1"/>
</dbReference>
<sequence length="371" mass="42142">MEVTNSDGNGICFPYDVLLHILRQLPCRPLAESRRVFKLPSENTQEYTGITTLGAEEPEDKTGQWASREFVPGPCAAGHLCDMVTAPRYTRVGMWKSAEYWRGSLYVHCQNNIIMILHISDGTYDMAQLPGKAYDENQYLGSSKLLDRAVVANYESGVHYVALDKFNLQSACTNLPTRRKSYDVDGDGDDDEEECIHEEDDSDDTTDNDDEDGHNHRGDAHEDEDGEIKSEEGSEYDSEDSPTDIDEEDESNGEDGSKYYWDSDEDNFIDLDESVVHFKDEESWQNYRVWGIHPHKDVVLLRNAIFGHIVAYHFKTSRIQHLGWHLVRGVGPSGAHAAFPYRPCYVDALPATKLLYNRSPFISWMHMKADG</sequence>
<dbReference type="PANTHER" id="PTHR34591:SF33">
    <property type="entry name" value="F-BOX DOMAIN-CONTAINING PROTEIN"/>
    <property type="match status" value="1"/>
</dbReference>
<organism evidence="2">
    <name type="scientific">Aegilops tauschii</name>
    <name type="common">Tausch's goatgrass</name>
    <name type="synonym">Aegilops squarrosa</name>
    <dbReference type="NCBI Taxonomy" id="37682"/>
    <lineage>
        <taxon>Eukaryota</taxon>
        <taxon>Viridiplantae</taxon>
        <taxon>Streptophyta</taxon>
        <taxon>Embryophyta</taxon>
        <taxon>Tracheophyta</taxon>
        <taxon>Spermatophyta</taxon>
        <taxon>Magnoliopsida</taxon>
        <taxon>Liliopsida</taxon>
        <taxon>Poales</taxon>
        <taxon>Poaceae</taxon>
        <taxon>BOP clade</taxon>
        <taxon>Pooideae</taxon>
        <taxon>Triticodae</taxon>
        <taxon>Triticeae</taxon>
        <taxon>Triticinae</taxon>
        <taxon>Aegilops</taxon>
    </lineage>
</organism>
<feature type="region of interest" description="Disordered" evidence="1">
    <location>
        <begin position="178"/>
        <end position="259"/>
    </location>
</feature>
<feature type="compositionally biased region" description="Acidic residues" evidence="1">
    <location>
        <begin position="233"/>
        <end position="253"/>
    </location>
</feature>
<feature type="compositionally biased region" description="Acidic residues" evidence="1">
    <location>
        <begin position="184"/>
        <end position="212"/>
    </location>
</feature>
<proteinExistence type="predicted"/>
<reference evidence="2" key="1">
    <citation type="submission" date="2015-06" db="UniProtKB">
        <authorList>
            <consortium name="EnsemblPlants"/>
        </authorList>
    </citation>
    <scope>IDENTIFICATION</scope>
</reference>